<gene>
    <name evidence="12 17" type="primary">tig</name>
    <name evidence="17" type="ORF">PSTEL_20705</name>
</gene>
<evidence type="ECO:0000256" key="11">
    <source>
        <dbReference type="ARBA" id="ARBA00029986"/>
    </source>
</evidence>
<evidence type="ECO:0000256" key="10">
    <source>
        <dbReference type="ARBA" id="ARBA00024849"/>
    </source>
</evidence>
<feature type="coiled-coil region" evidence="15">
    <location>
        <begin position="264"/>
        <end position="300"/>
    </location>
</feature>
<dbReference type="Gene3D" id="3.10.50.40">
    <property type="match status" value="1"/>
</dbReference>
<dbReference type="InterPro" id="IPR046357">
    <property type="entry name" value="PPIase_dom_sf"/>
</dbReference>
<evidence type="ECO:0000256" key="6">
    <source>
        <dbReference type="ARBA" id="ARBA00023110"/>
    </source>
</evidence>
<dbReference type="InterPro" id="IPR008880">
    <property type="entry name" value="Trigger_fac_C"/>
</dbReference>
<evidence type="ECO:0000256" key="7">
    <source>
        <dbReference type="ARBA" id="ARBA00023186"/>
    </source>
</evidence>
<protein>
    <recommendedName>
        <fullName evidence="4 12">Trigger factor</fullName>
        <shortName evidence="12">TF</shortName>
        <ecNumber evidence="3 12">5.2.1.8</ecNumber>
    </recommendedName>
    <alternativeName>
        <fullName evidence="11 12">PPIase</fullName>
    </alternativeName>
</protein>
<dbReference type="Gene3D" id="1.10.3120.10">
    <property type="entry name" value="Trigger factor, C-terminal domain"/>
    <property type="match status" value="1"/>
</dbReference>
<dbReference type="EC" id="5.2.1.8" evidence="3 12"/>
<dbReference type="SUPFAM" id="SSF54534">
    <property type="entry name" value="FKBP-like"/>
    <property type="match status" value="1"/>
</dbReference>
<comment type="similarity">
    <text evidence="2 12 14">Belongs to the FKBP-type PPIase family. Tig subfamily.</text>
</comment>
<dbReference type="InterPro" id="IPR008881">
    <property type="entry name" value="Trigger_fac_ribosome-bd_bac"/>
</dbReference>
<dbReference type="InterPro" id="IPR037041">
    <property type="entry name" value="Trigger_fac_C_sf"/>
</dbReference>
<keyword evidence="8 12" id="KW-0413">Isomerase</keyword>
<dbReference type="PANTHER" id="PTHR30560">
    <property type="entry name" value="TRIGGER FACTOR CHAPERONE AND PEPTIDYL-PROLYL CIS/TRANS ISOMERASE"/>
    <property type="match status" value="1"/>
</dbReference>
<name>A0A089LUG6_9BACL</name>
<dbReference type="GO" id="GO:0051301">
    <property type="term" value="P:cell division"/>
    <property type="evidence" value="ECO:0007669"/>
    <property type="project" value="UniProtKB-KW"/>
</dbReference>
<dbReference type="Gene3D" id="3.30.70.1050">
    <property type="entry name" value="Trigger factor ribosome-binding domain"/>
    <property type="match status" value="1"/>
</dbReference>
<keyword evidence="9 12" id="KW-0131">Cell cycle</keyword>
<comment type="function">
    <text evidence="10 12">Involved in protein export. Acts as a chaperone by maintaining the newly synthesized protein in an open conformation. Functions as a peptidyl-prolyl cis-trans isomerase.</text>
</comment>
<keyword evidence="12" id="KW-0963">Cytoplasm</keyword>
<dbReference type="PIRSF" id="PIRSF003095">
    <property type="entry name" value="Trigger_factor"/>
    <property type="match status" value="1"/>
</dbReference>
<comment type="subcellular location">
    <subcellularLocation>
        <location evidence="12">Cytoplasm</location>
    </subcellularLocation>
    <text evidence="12">About half TF is bound to the ribosome near the polypeptide exit tunnel while the other half is free in the cytoplasm.</text>
</comment>
<evidence type="ECO:0000256" key="15">
    <source>
        <dbReference type="SAM" id="Coils"/>
    </source>
</evidence>
<dbReference type="GO" id="GO:0015031">
    <property type="term" value="P:protein transport"/>
    <property type="evidence" value="ECO:0007669"/>
    <property type="project" value="UniProtKB-UniRule"/>
</dbReference>
<dbReference type="AlphaFoldDB" id="A0A089LUG6"/>
<reference evidence="17 18" key="1">
    <citation type="submission" date="2014-08" db="EMBL/GenBank/DDBJ databases">
        <title>Comparative genomics of the Paenibacillus odorifer group.</title>
        <authorList>
            <person name="den Bakker H.C."/>
            <person name="Tsai Y.-C."/>
            <person name="Martin N."/>
            <person name="Korlach J."/>
            <person name="Wiedmann M."/>
        </authorList>
    </citation>
    <scope>NUCLEOTIDE SEQUENCE [LARGE SCALE GENOMIC DNA]</scope>
    <source>
        <strain evidence="17 18">DSM 14472</strain>
    </source>
</reference>
<proteinExistence type="inferred from homology"/>
<dbReference type="FunFam" id="3.10.50.40:FF:000001">
    <property type="entry name" value="Trigger factor"/>
    <property type="match status" value="1"/>
</dbReference>
<evidence type="ECO:0000256" key="4">
    <source>
        <dbReference type="ARBA" id="ARBA00016902"/>
    </source>
</evidence>
<dbReference type="GO" id="GO:0043022">
    <property type="term" value="F:ribosome binding"/>
    <property type="evidence" value="ECO:0007669"/>
    <property type="project" value="TreeGrafter"/>
</dbReference>
<evidence type="ECO:0000256" key="9">
    <source>
        <dbReference type="ARBA" id="ARBA00023306"/>
    </source>
</evidence>
<keyword evidence="6 12" id="KW-0697">Rotamase</keyword>
<dbReference type="GO" id="GO:0043335">
    <property type="term" value="P:protein unfolding"/>
    <property type="evidence" value="ECO:0007669"/>
    <property type="project" value="TreeGrafter"/>
</dbReference>
<evidence type="ECO:0000256" key="2">
    <source>
        <dbReference type="ARBA" id="ARBA00005464"/>
    </source>
</evidence>
<dbReference type="GO" id="GO:0051083">
    <property type="term" value="P:'de novo' cotranslational protein folding"/>
    <property type="evidence" value="ECO:0007669"/>
    <property type="project" value="TreeGrafter"/>
</dbReference>
<dbReference type="NCBIfam" id="TIGR00115">
    <property type="entry name" value="tig"/>
    <property type="match status" value="1"/>
</dbReference>
<keyword evidence="18" id="KW-1185">Reference proteome</keyword>
<feature type="domain" description="PPIase FKBP-type" evidence="16">
    <location>
        <begin position="163"/>
        <end position="243"/>
    </location>
</feature>
<evidence type="ECO:0000256" key="8">
    <source>
        <dbReference type="ARBA" id="ARBA00023235"/>
    </source>
</evidence>
<keyword evidence="7 12" id="KW-0143">Chaperone</keyword>
<evidence type="ECO:0000259" key="16">
    <source>
        <dbReference type="PROSITE" id="PS50059"/>
    </source>
</evidence>
<dbReference type="PANTHER" id="PTHR30560:SF3">
    <property type="entry name" value="TRIGGER FACTOR-LIKE PROTEIN TIG, CHLOROPLASTIC"/>
    <property type="match status" value="1"/>
</dbReference>
<dbReference type="InterPro" id="IPR036611">
    <property type="entry name" value="Trigger_fac_ribosome-bd_sf"/>
</dbReference>
<comment type="domain">
    <text evidence="12">Consists of 3 domains; the N-terminus binds the ribosome, the middle domain has PPIase activity, while the C-terminus has intrinsic chaperone activity on its own.</text>
</comment>
<evidence type="ECO:0000256" key="3">
    <source>
        <dbReference type="ARBA" id="ARBA00013194"/>
    </source>
</evidence>
<dbReference type="InterPro" id="IPR027304">
    <property type="entry name" value="Trigger_fact/SurA_dom_sf"/>
</dbReference>
<dbReference type="HOGENOM" id="CLU_033058_3_2_9"/>
<dbReference type="KEGG" id="pste:PSTEL_20705"/>
<evidence type="ECO:0000313" key="18">
    <source>
        <dbReference type="Proteomes" id="UP000029507"/>
    </source>
</evidence>
<dbReference type="GO" id="GO:0044183">
    <property type="term" value="F:protein folding chaperone"/>
    <property type="evidence" value="ECO:0007669"/>
    <property type="project" value="TreeGrafter"/>
</dbReference>
<dbReference type="Pfam" id="PF05697">
    <property type="entry name" value="Trigger_N"/>
    <property type="match status" value="1"/>
</dbReference>
<dbReference type="EMBL" id="CP009286">
    <property type="protein sequence ID" value="AIQ65181.1"/>
    <property type="molecule type" value="Genomic_DNA"/>
</dbReference>
<dbReference type="HAMAP" id="MF_00303">
    <property type="entry name" value="Trigger_factor_Tig"/>
    <property type="match status" value="1"/>
</dbReference>
<dbReference type="SUPFAM" id="SSF109998">
    <property type="entry name" value="Triger factor/SurA peptide-binding domain-like"/>
    <property type="match status" value="1"/>
</dbReference>
<dbReference type="InterPro" id="IPR005215">
    <property type="entry name" value="Trig_fac"/>
</dbReference>
<keyword evidence="15" id="KW-0175">Coiled coil</keyword>
<evidence type="ECO:0000313" key="17">
    <source>
        <dbReference type="EMBL" id="AIQ65181.1"/>
    </source>
</evidence>
<accession>A0A089LUG6</accession>
<sequence length="439" mass="49333">MKATWEKIEKNLGVLDVEVDADRVAKALDKAFNKVVKNANVPGFRKGKVPRPIFESRFGVESLYQDAIDILLPEAYGEAVEQTDIFPVDRPEVDIEQFAKGQSFKFKAKVTVKPEVTLGQYKGVEVPAQKAEVSDEELDAELKRLQERHAELVVVEEEPAVNGDIAVIDFEGFVDGEAFEGGKAERHSLELGSNSFIPGFEEQVVGMATGDFKDVEVTFPETYHAENLAGKPAVFKVKLHEIKRKQLPELDDEFAKDVSEFETLAEYKEDLKKQLESRKAEELKGVKENAVVEAAAANAEVEIPQAMIDSEVQNMVRDFDMRLRQQGMNMDMFLSFSGQTQDDLREQMKSDAEKRVLNNLVLEVIAKSENIEVSDEEFEAELVKMAESYRRSAEEIRNILASNGSLDSLKEEIMLRKTIEFLVENSKEVEAPAEEASAE</sequence>
<dbReference type="InterPro" id="IPR001179">
    <property type="entry name" value="PPIase_FKBP_dom"/>
</dbReference>
<dbReference type="Pfam" id="PF00254">
    <property type="entry name" value="FKBP_C"/>
    <property type="match status" value="1"/>
</dbReference>
<dbReference type="STRING" id="169760.PSTEL_20705"/>
<organism evidence="17 18">
    <name type="scientific">Paenibacillus stellifer</name>
    <dbReference type="NCBI Taxonomy" id="169760"/>
    <lineage>
        <taxon>Bacteria</taxon>
        <taxon>Bacillati</taxon>
        <taxon>Bacillota</taxon>
        <taxon>Bacilli</taxon>
        <taxon>Bacillales</taxon>
        <taxon>Paenibacillaceae</taxon>
        <taxon>Paenibacillus</taxon>
    </lineage>
</organism>
<dbReference type="GO" id="GO:0005737">
    <property type="term" value="C:cytoplasm"/>
    <property type="evidence" value="ECO:0007669"/>
    <property type="project" value="UniProtKB-SubCell"/>
</dbReference>
<dbReference type="PROSITE" id="PS50059">
    <property type="entry name" value="FKBP_PPIASE"/>
    <property type="match status" value="1"/>
</dbReference>
<evidence type="ECO:0000256" key="12">
    <source>
        <dbReference type="HAMAP-Rule" id="MF_00303"/>
    </source>
</evidence>
<dbReference type="SUPFAM" id="SSF102735">
    <property type="entry name" value="Trigger factor ribosome-binding domain"/>
    <property type="match status" value="1"/>
</dbReference>
<dbReference type="RefSeq" id="WP_038698045.1">
    <property type="nucleotide sequence ID" value="NZ_CP009286.1"/>
</dbReference>
<evidence type="ECO:0000256" key="5">
    <source>
        <dbReference type="ARBA" id="ARBA00022618"/>
    </source>
</evidence>
<evidence type="ECO:0000256" key="13">
    <source>
        <dbReference type="PROSITE-ProRule" id="PRU00277"/>
    </source>
</evidence>
<comment type="catalytic activity">
    <reaction evidence="1 12 13">
        <text>[protein]-peptidylproline (omega=180) = [protein]-peptidylproline (omega=0)</text>
        <dbReference type="Rhea" id="RHEA:16237"/>
        <dbReference type="Rhea" id="RHEA-COMP:10747"/>
        <dbReference type="Rhea" id="RHEA-COMP:10748"/>
        <dbReference type="ChEBI" id="CHEBI:83833"/>
        <dbReference type="ChEBI" id="CHEBI:83834"/>
        <dbReference type="EC" id="5.2.1.8"/>
    </reaction>
</comment>
<dbReference type="Proteomes" id="UP000029507">
    <property type="component" value="Chromosome"/>
</dbReference>
<dbReference type="GO" id="GO:0003755">
    <property type="term" value="F:peptidyl-prolyl cis-trans isomerase activity"/>
    <property type="evidence" value="ECO:0007669"/>
    <property type="project" value="UniProtKB-UniRule"/>
</dbReference>
<keyword evidence="5 12" id="KW-0132">Cell division</keyword>
<dbReference type="Pfam" id="PF05698">
    <property type="entry name" value="Trigger_C"/>
    <property type="match status" value="1"/>
</dbReference>
<evidence type="ECO:0000256" key="1">
    <source>
        <dbReference type="ARBA" id="ARBA00000971"/>
    </source>
</evidence>
<evidence type="ECO:0000256" key="14">
    <source>
        <dbReference type="RuleBase" id="RU003914"/>
    </source>
</evidence>
<dbReference type="OrthoDB" id="9767721at2"/>